<dbReference type="Proteomes" id="UP000321567">
    <property type="component" value="Unassembled WGS sequence"/>
</dbReference>
<gene>
    <name evidence="1" type="ORF">ROR02_28330</name>
</gene>
<protein>
    <recommendedName>
        <fullName evidence="3">Motility protein</fullName>
    </recommendedName>
</protein>
<proteinExistence type="predicted"/>
<name>A0A512HB84_9PROT</name>
<comment type="caution">
    <text evidence="1">The sequence shown here is derived from an EMBL/GenBank/DDBJ whole genome shotgun (WGS) entry which is preliminary data.</text>
</comment>
<evidence type="ECO:0008006" key="3">
    <source>
        <dbReference type="Google" id="ProtNLM"/>
    </source>
</evidence>
<organism evidence="1 2">
    <name type="scientific">Pararhodospirillum oryzae</name>
    <dbReference type="NCBI Taxonomy" id="478448"/>
    <lineage>
        <taxon>Bacteria</taxon>
        <taxon>Pseudomonadati</taxon>
        <taxon>Pseudomonadota</taxon>
        <taxon>Alphaproteobacteria</taxon>
        <taxon>Rhodospirillales</taxon>
        <taxon>Rhodospirillaceae</taxon>
        <taxon>Pararhodospirillum</taxon>
    </lineage>
</organism>
<sequence>MDATTAGLAGTANGGLVSLAAGQSLMKAAFAQDERMVQMLAQATDTTRTSQVAVPINPDRGHDLDVTA</sequence>
<accession>A0A512HB84</accession>
<dbReference type="EMBL" id="BJZO01000099">
    <property type="protein sequence ID" value="GEO82702.1"/>
    <property type="molecule type" value="Genomic_DNA"/>
</dbReference>
<reference evidence="1 2" key="1">
    <citation type="submission" date="2019-07" db="EMBL/GenBank/DDBJ databases">
        <title>Whole genome shotgun sequence of Rhodospirillum oryzae NBRC 107573.</title>
        <authorList>
            <person name="Hosoyama A."/>
            <person name="Uohara A."/>
            <person name="Ohji S."/>
            <person name="Ichikawa N."/>
        </authorList>
    </citation>
    <scope>NUCLEOTIDE SEQUENCE [LARGE SCALE GENOMIC DNA]</scope>
    <source>
        <strain evidence="1 2">NBRC 107573</strain>
    </source>
</reference>
<evidence type="ECO:0000313" key="1">
    <source>
        <dbReference type="EMBL" id="GEO82702.1"/>
    </source>
</evidence>
<dbReference type="AlphaFoldDB" id="A0A512HB84"/>
<evidence type="ECO:0000313" key="2">
    <source>
        <dbReference type="Proteomes" id="UP000321567"/>
    </source>
</evidence>
<keyword evidence="2" id="KW-1185">Reference proteome</keyword>
<dbReference type="RefSeq" id="WP_147164730.1">
    <property type="nucleotide sequence ID" value="NZ_BJZO01000099.1"/>
</dbReference>